<comment type="caution">
    <text evidence="6">The sequence shown here is derived from an EMBL/GenBank/DDBJ whole genome shotgun (WGS) entry which is preliminary data.</text>
</comment>
<evidence type="ECO:0000256" key="4">
    <source>
        <dbReference type="RuleBase" id="RU003512"/>
    </source>
</evidence>
<dbReference type="InterPro" id="IPR006129">
    <property type="entry name" value="AdhesinB"/>
</dbReference>
<keyword evidence="7" id="KW-1185">Reference proteome</keyword>
<dbReference type="InterPro" id="IPR006128">
    <property type="entry name" value="Lipoprotein_PsaA-like"/>
</dbReference>
<protein>
    <submittedName>
        <fullName evidence="6">Metal ABC transporter substrate-binding protein</fullName>
    </submittedName>
</protein>
<evidence type="ECO:0000256" key="2">
    <source>
        <dbReference type="ARBA" id="ARBA00022448"/>
    </source>
</evidence>
<gene>
    <name evidence="6" type="ORF">ACFQ03_23715</name>
</gene>
<dbReference type="InterPro" id="IPR006127">
    <property type="entry name" value="ZnuA-like"/>
</dbReference>
<dbReference type="PRINTS" id="PR00690">
    <property type="entry name" value="ADHESNFAMILY"/>
</dbReference>
<evidence type="ECO:0000256" key="1">
    <source>
        <dbReference type="ARBA" id="ARBA00011028"/>
    </source>
</evidence>
<dbReference type="EMBL" id="JBHTIU010000100">
    <property type="protein sequence ID" value="MFD0872130.1"/>
    <property type="molecule type" value="Genomic_DNA"/>
</dbReference>
<dbReference type="RefSeq" id="WP_150960529.1">
    <property type="nucleotide sequence ID" value="NZ_JBHTIU010000100.1"/>
</dbReference>
<dbReference type="PANTHER" id="PTHR42953">
    <property type="entry name" value="HIGH-AFFINITY ZINC UPTAKE SYSTEM PROTEIN ZNUA-RELATED"/>
    <property type="match status" value="1"/>
</dbReference>
<dbReference type="CDD" id="cd01017">
    <property type="entry name" value="AdcA"/>
    <property type="match status" value="1"/>
</dbReference>
<dbReference type="PRINTS" id="PR00691">
    <property type="entry name" value="ADHESINB"/>
</dbReference>
<dbReference type="Proteomes" id="UP001597120">
    <property type="component" value="Unassembled WGS sequence"/>
</dbReference>
<comment type="similarity">
    <text evidence="1 4">Belongs to the bacterial solute-binding protein 9 family.</text>
</comment>
<dbReference type="Gene3D" id="3.40.50.1980">
    <property type="entry name" value="Nitrogenase molybdenum iron protein domain"/>
    <property type="match status" value="2"/>
</dbReference>
<dbReference type="PANTHER" id="PTHR42953:SF3">
    <property type="entry name" value="HIGH-AFFINITY ZINC UPTAKE SYSTEM PROTEIN ZNUA"/>
    <property type="match status" value="1"/>
</dbReference>
<keyword evidence="2 4" id="KW-0813">Transport</keyword>
<reference evidence="7" key="1">
    <citation type="journal article" date="2019" name="Int. J. Syst. Evol. Microbiol.">
        <title>The Global Catalogue of Microorganisms (GCM) 10K type strain sequencing project: providing services to taxonomists for standard genome sequencing and annotation.</title>
        <authorList>
            <consortium name="The Broad Institute Genomics Platform"/>
            <consortium name="The Broad Institute Genome Sequencing Center for Infectious Disease"/>
            <person name="Wu L."/>
            <person name="Ma J."/>
        </authorList>
    </citation>
    <scope>NUCLEOTIDE SEQUENCE [LARGE SCALE GENOMIC DNA]</scope>
    <source>
        <strain evidence="7">CCUG 57263</strain>
    </source>
</reference>
<accession>A0ABW3DF89</accession>
<dbReference type="PROSITE" id="PS51257">
    <property type="entry name" value="PROKAR_LIPOPROTEIN"/>
    <property type="match status" value="1"/>
</dbReference>
<feature type="compositionally biased region" description="Basic and acidic residues" evidence="5">
    <location>
        <begin position="123"/>
        <end position="162"/>
    </location>
</feature>
<dbReference type="Pfam" id="PF01297">
    <property type="entry name" value="ZnuA"/>
    <property type="match status" value="1"/>
</dbReference>
<evidence type="ECO:0000256" key="3">
    <source>
        <dbReference type="ARBA" id="ARBA00022729"/>
    </source>
</evidence>
<name>A0ABW3DF89_9BACL</name>
<keyword evidence="3" id="KW-0732">Signal</keyword>
<sequence length="331" mass="36638">MRNRIYCGAFALLIVFAALLGGCGGGSDLAEDKTNVVTSFYPLYDFASKIGGDRAHVINLVPAGVEPHDWSPKSKDIRLINQADVFVYQGANFEGWVEDFLGSMKPDTGVKIVEASQGLELLPGDHDHEEDSRHDEHAADEGKNNGEEDHEGGHHEHGEMDPHVWLSPNNAKAMAEKIKNALVEADAGNKDYYEANYSKLAEDLDRLHQKYKETLSALPKKEIVVSHQAFGYLAHDYGLTQKAIMGLAPDAEPTAQDMKEISQFVRENNVKYIFFEELVSDALANTLAKDLQIETLVLNPLEGLTDEQLAAGEDYFSVMENNLDHLVKALQ</sequence>
<dbReference type="SUPFAM" id="SSF53807">
    <property type="entry name" value="Helical backbone' metal receptor"/>
    <property type="match status" value="1"/>
</dbReference>
<feature type="region of interest" description="Disordered" evidence="5">
    <location>
        <begin position="122"/>
        <end position="166"/>
    </location>
</feature>
<organism evidence="6 7">
    <name type="scientific">Paenibacillus residui</name>
    <dbReference type="NCBI Taxonomy" id="629724"/>
    <lineage>
        <taxon>Bacteria</taxon>
        <taxon>Bacillati</taxon>
        <taxon>Bacillota</taxon>
        <taxon>Bacilli</taxon>
        <taxon>Bacillales</taxon>
        <taxon>Paenibacillaceae</taxon>
        <taxon>Paenibacillus</taxon>
    </lineage>
</organism>
<proteinExistence type="inferred from homology"/>
<evidence type="ECO:0000313" key="6">
    <source>
        <dbReference type="EMBL" id="MFD0872130.1"/>
    </source>
</evidence>
<dbReference type="InterPro" id="IPR050492">
    <property type="entry name" value="Bact_metal-bind_prot9"/>
</dbReference>
<evidence type="ECO:0000313" key="7">
    <source>
        <dbReference type="Proteomes" id="UP001597120"/>
    </source>
</evidence>
<evidence type="ECO:0000256" key="5">
    <source>
        <dbReference type="SAM" id="MobiDB-lite"/>
    </source>
</evidence>